<sequence>MKSQLLQSIEALFTNESMLQMSEQTGEALPDLKKAMEHVTSAILRGFASKTSEGDSARTQLMDLARKANDNSWWKHVLHWFDDSNKAALGTDILKHLFGHQNMERLAQNIGHQNNITTASATKLLQWAAPLCLGMLGKHAAENNLDAGSFTASINSLNAEINAAPASLNVERALGKKNKDDGNRLLWFVLGTLLLVGIIFFCTKGCKYEAATNTTVPVVDSIASAPTQQPQMPAFKLDADSTLQYVFGDIIGKKLPNGTVMHIPNNSAEALLLSNIQDVLRNGLDTTPEGIKNGWINLYNVQFTKMLTYRKGAEEEIGNIAAILKAYPMIAIKIGGYSDATGTVAVNKKLSQERAQKVAADLGKAGVESQVSGTEGYGPEFPIGDNRTAEGRAQNKRVSCRITSIIR</sequence>
<dbReference type="GO" id="GO:0016020">
    <property type="term" value="C:membrane"/>
    <property type="evidence" value="ECO:0007669"/>
    <property type="project" value="UniProtKB-UniRule"/>
</dbReference>
<dbReference type="CDD" id="cd07185">
    <property type="entry name" value="OmpA_C-like"/>
    <property type="match status" value="1"/>
</dbReference>
<gene>
    <name evidence="4" type="ORF">DN068_02710</name>
</gene>
<dbReference type="SUPFAM" id="SSF103088">
    <property type="entry name" value="OmpA-like"/>
    <property type="match status" value="1"/>
</dbReference>
<dbReference type="PANTHER" id="PTHR30329">
    <property type="entry name" value="STATOR ELEMENT OF FLAGELLAR MOTOR COMPLEX"/>
    <property type="match status" value="1"/>
</dbReference>
<evidence type="ECO:0000313" key="5">
    <source>
        <dbReference type="Proteomes" id="UP000248745"/>
    </source>
</evidence>
<organism evidence="4 5">
    <name type="scientific">Taibaiella soli</name>
    <dbReference type="NCBI Taxonomy" id="1649169"/>
    <lineage>
        <taxon>Bacteria</taxon>
        <taxon>Pseudomonadati</taxon>
        <taxon>Bacteroidota</taxon>
        <taxon>Chitinophagia</taxon>
        <taxon>Chitinophagales</taxon>
        <taxon>Chitinophagaceae</taxon>
        <taxon>Taibaiella</taxon>
    </lineage>
</organism>
<name>A0A2W2B2J9_9BACT</name>
<dbReference type="Proteomes" id="UP000248745">
    <property type="component" value="Unassembled WGS sequence"/>
</dbReference>
<keyword evidence="1 2" id="KW-0472">Membrane</keyword>
<keyword evidence="2" id="KW-1133">Transmembrane helix</keyword>
<dbReference type="OrthoDB" id="9782229at2"/>
<evidence type="ECO:0000256" key="1">
    <source>
        <dbReference type="PROSITE-ProRule" id="PRU00473"/>
    </source>
</evidence>
<dbReference type="RefSeq" id="WP_110997344.1">
    <property type="nucleotide sequence ID" value="NZ_QKTW01000003.1"/>
</dbReference>
<dbReference type="InterPro" id="IPR050330">
    <property type="entry name" value="Bact_OuterMem_StrucFunc"/>
</dbReference>
<dbReference type="Gene3D" id="3.30.1330.60">
    <property type="entry name" value="OmpA-like domain"/>
    <property type="match status" value="1"/>
</dbReference>
<feature type="domain" description="OmpA-like" evidence="3">
    <location>
        <begin position="287"/>
        <end position="406"/>
    </location>
</feature>
<dbReference type="Pfam" id="PF00691">
    <property type="entry name" value="OmpA"/>
    <property type="match status" value="1"/>
</dbReference>
<keyword evidence="2" id="KW-0812">Transmembrane</keyword>
<dbReference type="InterPro" id="IPR036737">
    <property type="entry name" value="OmpA-like_sf"/>
</dbReference>
<evidence type="ECO:0000256" key="2">
    <source>
        <dbReference type="SAM" id="Phobius"/>
    </source>
</evidence>
<dbReference type="PROSITE" id="PS51123">
    <property type="entry name" value="OMPA_2"/>
    <property type="match status" value="1"/>
</dbReference>
<dbReference type="EMBL" id="QKTW01000003">
    <property type="protein sequence ID" value="PZF74504.1"/>
    <property type="molecule type" value="Genomic_DNA"/>
</dbReference>
<dbReference type="PANTHER" id="PTHR30329:SF21">
    <property type="entry name" value="LIPOPROTEIN YIAD-RELATED"/>
    <property type="match status" value="1"/>
</dbReference>
<dbReference type="AlphaFoldDB" id="A0A2W2B2J9"/>
<evidence type="ECO:0000313" key="4">
    <source>
        <dbReference type="EMBL" id="PZF74504.1"/>
    </source>
</evidence>
<reference evidence="4 5" key="1">
    <citation type="submission" date="2018-06" db="EMBL/GenBank/DDBJ databases">
        <title>Mucibacter soli gen. nov., sp. nov., a new member of the family Chitinophagaceae producing mucin.</title>
        <authorList>
            <person name="Kim M.-K."/>
            <person name="Park S."/>
            <person name="Kim T.-S."/>
            <person name="Joung Y."/>
            <person name="Han J.-H."/>
            <person name="Kim S.B."/>
        </authorList>
    </citation>
    <scope>NUCLEOTIDE SEQUENCE [LARGE SCALE GENOMIC DNA]</scope>
    <source>
        <strain evidence="4 5">R1-15</strain>
    </source>
</reference>
<dbReference type="Pfam" id="PF06078">
    <property type="entry name" value="DUF937"/>
    <property type="match status" value="1"/>
</dbReference>
<feature type="transmembrane region" description="Helical" evidence="2">
    <location>
        <begin position="185"/>
        <end position="201"/>
    </location>
</feature>
<comment type="caution">
    <text evidence="4">The sequence shown here is derived from an EMBL/GenBank/DDBJ whole genome shotgun (WGS) entry which is preliminary data.</text>
</comment>
<evidence type="ECO:0000259" key="3">
    <source>
        <dbReference type="PROSITE" id="PS51123"/>
    </source>
</evidence>
<protein>
    <recommendedName>
        <fullName evidence="3">OmpA-like domain-containing protein</fullName>
    </recommendedName>
</protein>
<keyword evidence="5" id="KW-1185">Reference proteome</keyword>
<proteinExistence type="predicted"/>
<dbReference type="InterPro" id="IPR009282">
    <property type="entry name" value="DUF937"/>
</dbReference>
<dbReference type="InterPro" id="IPR006665">
    <property type="entry name" value="OmpA-like"/>
</dbReference>
<accession>A0A2W2B2J9</accession>